<organism evidence="1 2">
    <name type="scientific">Alternaria gaisen</name>
    <dbReference type="NCBI Taxonomy" id="167740"/>
    <lineage>
        <taxon>Eukaryota</taxon>
        <taxon>Fungi</taxon>
        <taxon>Dikarya</taxon>
        <taxon>Ascomycota</taxon>
        <taxon>Pezizomycotina</taxon>
        <taxon>Dothideomycetes</taxon>
        <taxon>Pleosporomycetidae</taxon>
        <taxon>Pleosporales</taxon>
        <taxon>Pleosporineae</taxon>
        <taxon>Pleosporaceae</taxon>
        <taxon>Alternaria</taxon>
        <taxon>Alternaria sect. Alternaria</taxon>
    </lineage>
</organism>
<dbReference type="Proteomes" id="UP000293547">
    <property type="component" value="Unassembled WGS sequence"/>
</dbReference>
<dbReference type="EMBL" id="PDWZ02000004">
    <property type="protein sequence ID" value="KAB2106852.1"/>
    <property type="molecule type" value="Genomic_DNA"/>
</dbReference>
<keyword evidence="2" id="KW-1185">Reference proteome</keyword>
<name>A0ACB6FR19_9PLEO</name>
<accession>A0ACB6FR19</accession>
<gene>
    <name evidence="1" type="ORF">AG0111_0g4908</name>
</gene>
<protein>
    <submittedName>
        <fullName evidence="1">Uncharacterized protein</fullName>
    </submittedName>
</protein>
<sequence length="303" mass="35253">MDSIYEDAQVVLTWLGKESDDSDLAMRTLVDWEWCNPSTLRYMFANKNKINNTLLTRGTKGVTTWNPKEVLSVLSLCKRRYWSRMWIIQEVAHAKRVEIHCGSEILEWYKFEQLYYYVSIISRDHKEMDTPFYNAVRSSPAMSIVRIRVEPRWSTVSAYPSSKRPRDVTIGSLMETYSAHECKDIRDKVYAIVGIAKYGSTIVVDYRKSAKDVLLDVFYHASTEMSYEARWREDELLRIGQLLEKVLEVPFPETEIRLHIDRSRGLTAKGVRLDKDAYGHFFRSVDLARKELDGTASHIALDS</sequence>
<evidence type="ECO:0000313" key="2">
    <source>
        <dbReference type="Proteomes" id="UP000293547"/>
    </source>
</evidence>
<reference evidence="1 2" key="1">
    <citation type="journal article" date="2019" name="bioRxiv">
        <title>Genomics, evolutionary history and diagnostics of the Alternaria alternata species group including apple and Asian pear pathotypes.</title>
        <authorList>
            <person name="Armitage A.D."/>
            <person name="Cockerton H.M."/>
            <person name="Sreenivasaprasad S."/>
            <person name="Woodhall J.W."/>
            <person name="Lane C.R."/>
            <person name="Harrison R.J."/>
            <person name="Clarkson J.P."/>
        </authorList>
    </citation>
    <scope>NUCLEOTIDE SEQUENCE [LARGE SCALE GENOMIC DNA]</scope>
    <source>
        <strain evidence="1 2">FERA 650</strain>
    </source>
</reference>
<proteinExistence type="predicted"/>
<comment type="caution">
    <text evidence="1">The sequence shown here is derived from an EMBL/GenBank/DDBJ whole genome shotgun (WGS) entry which is preliminary data.</text>
</comment>
<evidence type="ECO:0000313" key="1">
    <source>
        <dbReference type="EMBL" id="KAB2106852.1"/>
    </source>
</evidence>